<dbReference type="SUPFAM" id="SSF53448">
    <property type="entry name" value="Nucleotide-diphospho-sugar transferases"/>
    <property type="match status" value="1"/>
</dbReference>
<proteinExistence type="predicted"/>
<keyword evidence="3" id="KW-1185">Reference proteome</keyword>
<dbReference type="Proteomes" id="UP000295705">
    <property type="component" value="Unassembled WGS sequence"/>
</dbReference>
<feature type="domain" description="Glycosyltransferase 2-like" evidence="1">
    <location>
        <begin position="10"/>
        <end position="116"/>
    </location>
</feature>
<dbReference type="InterPro" id="IPR001173">
    <property type="entry name" value="Glyco_trans_2-like"/>
</dbReference>
<organism evidence="2 3">
    <name type="scientific">Actinomycetospora succinea</name>
    <dbReference type="NCBI Taxonomy" id="663603"/>
    <lineage>
        <taxon>Bacteria</taxon>
        <taxon>Bacillati</taxon>
        <taxon>Actinomycetota</taxon>
        <taxon>Actinomycetes</taxon>
        <taxon>Pseudonocardiales</taxon>
        <taxon>Pseudonocardiaceae</taxon>
        <taxon>Actinomycetospora</taxon>
    </lineage>
</organism>
<evidence type="ECO:0000259" key="1">
    <source>
        <dbReference type="Pfam" id="PF00535"/>
    </source>
</evidence>
<reference evidence="2 3" key="1">
    <citation type="submission" date="2019-03" db="EMBL/GenBank/DDBJ databases">
        <title>Genomic Encyclopedia of Type Strains, Phase IV (KMG-IV): sequencing the most valuable type-strain genomes for metagenomic binning, comparative biology and taxonomic classification.</title>
        <authorList>
            <person name="Goeker M."/>
        </authorList>
    </citation>
    <scope>NUCLEOTIDE SEQUENCE [LARGE SCALE GENOMIC DNA]</scope>
    <source>
        <strain evidence="2 3">DSM 45775</strain>
    </source>
</reference>
<dbReference type="CDD" id="cd00761">
    <property type="entry name" value="Glyco_tranf_GTA_type"/>
    <property type="match status" value="1"/>
</dbReference>
<dbReference type="AlphaFoldDB" id="A0A4R6UP67"/>
<protein>
    <submittedName>
        <fullName evidence="2">Glycosyl transferase family 2</fullName>
    </submittedName>
</protein>
<evidence type="ECO:0000313" key="2">
    <source>
        <dbReference type="EMBL" id="TDQ48998.1"/>
    </source>
</evidence>
<sequence>MAPLPEPLFTVFTASYNRAHTLPRVYKSLQAQTLRDFEWLIVDDGSTDGSEELVAGWTAEADFPIRYLRQDHGGKHKAANLGAREARGELFLPLDSDDECRPEALERFAAHWKGIPDDRRPGFSAVTALCDDQHGEIVGSRFPHDPTDSDALEIRYRYGVTGEKWGFQTTAVRREFPFPEVDGQPNVPDAIVWNRISRHYRTRFVNEVLRTYHVDGDDSITQKSRAAAIWRAPAFALRWKITLNEELGWFRYDPRGFVRAAANYARFSWDDGRGFREQGRALTSPQAKLLHAAAAPLGYVLHRRDRQAAESA</sequence>
<keyword evidence="2" id="KW-0808">Transferase</keyword>
<dbReference type="RefSeq" id="WP_133829465.1">
    <property type="nucleotide sequence ID" value="NZ_BAABHR010000021.1"/>
</dbReference>
<dbReference type="Gene3D" id="3.90.550.10">
    <property type="entry name" value="Spore Coat Polysaccharide Biosynthesis Protein SpsA, Chain A"/>
    <property type="match status" value="1"/>
</dbReference>
<comment type="caution">
    <text evidence="2">The sequence shown here is derived from an EMBL/GenBank/DDBJ whole genome shotgun (WGS) entry which is preliminary data.</text>
</comment>
<dbReference type="OrthoDB" id="9811884at2"/>
<name>A0A4R6UP67_9PSEU</name>
<evidence type="ECO:0000313" key="3">
    <source>
        <dbReference type="Proteomes" id="UP000295705"/>
    </source>
</evidence>
<dbReference type="PANTHER" id="PTHR22916">
    <property type="entry name" value="GLYCOSYLTRANSFERASE"/>
    <property type="match status" value="1"/>
</dbReference>
<accession>A0A4R6UP67</accession>
<dbReference type="GO" id="GO:0016758">
    <property type="term" value="F:hexosyltransferase activity"/>
    <property type="evidence" value="ECO:0007669"/>
    <property type="project" value="UniProtKB-ARBA"/>
</dbReference>
<dbReference type="InterPro" id="IPR029044">
    <property type="entry name" value="Nucleotide-diphossugar_trans"/>
</dbReference>
<dbReference type="Pfam" id="PF00535">
    <property type="entry name" value="Glycos_transf_2"/>
    <property type="match status" value="1"/>
</dbReference>
<dbReference type="PANTHER" id="PTHR22916:SF3">
    <property type="entry name" value="UDP-GLCNAC:BETAGAL BETA-1,3-N-ACETYLGLUCOSAMINYLTRANSFERASE-LIKE PROTEIN 1"/>
    <property type="match status" value="1"/>
</dbReference>
<gene>
    <name evidence="2" type="ORF">EV188_111169</name>
</gene>
<dbReference type="EMBL" id="SNYO01000011">
    <property type="protein sequence ID" value="TDQ48998.1"/>
    <property type="molecule type" value="Genomic_DNA"/>
</dbReference>